<evidence type="ECO:0000313" key="2">
    <source>
        <dbReference type="EMBL" id="MFL9925785.1"/>
    </source>
</evidence>
<reference evidence="2 3" key="1">
    <citation type="journal article" date="2024" name="Chem. Sci.">
        <title>Discovery of megapolipeptins by genome mining of a Burkholderiales bacteria collection.</title>
        <authorList>
            <person name="Paulo B.S."/>
            <person name="Recchia M.J.J."/>
            <person name="Lee S."/>
            <person name="Fergusson C.H."/>
            <person name="Romanowski S.B."/>
            <person name="Hernandez A."/>
            <person name="Krull N."/>
            <person name="Liu D.Y."/>
            <person name="Cavanagh H."/>
            <person name="Bos A."/>
            <person name="Gray C.A."/>
            <person name="Murphy B.T."/>
            <person name="Linington R.G."/>
            <person name="Eustaquio A.S."/>
        </authorList>
    </citation>
    <scope>NUCLEOTIDE SEQUENCE [LARGE SCALE GENOMIC DNA]</scope>
    <source>
        <strain evidence="2 3">RL21-008-BIB-A</strain>
    </source>
</reference>
<feature type="domain" description="Carboxymuconolactone decarboxylase-like" evidence="1">
    <location>
        <begin position="13"/>
        <end position="94"/>
    </location>
</feature>
<dbReference type="EMBL" id="JAQQFM010000007">
    <property type="protein sequence ID" value="MFL9925785.1"/>
    <property type="molecule type" value="Genomic_DNA"/>
</dbReference>
<comment type="caution">
    <text evidence="2">The sequence shown here is derived from an EMBL/GenBank/DDBJ whole genome shotgun (WGS) entry which is preliminary data.</text>
</comment>
<evidence type="ECO:0000259" key="1">
    <source>
        <dbReference type="Pfam" id="PF02627"/>
    </source>
</evidence>
<dbReference type="Pfam" id="PF02627">
    <property type="entry name" value="CMD"/>
    <property type="match status" value="1"/>
</dbReference>
<dbReference type="Proteomes" id="UP001629246">
    <property type="component" value="Unassembled WGS sequence"/>
</dbReference>
<sequence length="150" mass="16590">MSKRFDIFKHAPAAYQSLIAIKTYLQDCSLPHALVDLVNLRISQINGCAFCIDMHSRDLLKHGMKVDKLVLVPVWREAAELFDARERAALAWAEVVTRVAETDVPDADYAAVSAQFSEKEISDLTMAVSLMNAFNRIGVSARLVPAAVSQ</sequence>
<gene>
    <name evidence="2" type="ORF">PQR62_16005</name>
</gene>
<dbReference type="RefSeq" id="WP_408158989.1">
    <property type="nucleotide sequence ID" value="NZ_JAQQFM010000007.1"/>
</dbReference>
<accession>A0ABW9ACP7</accession>
<organism evidence="2 3">
    <name type="scientific">Herbaspirillum lusitanum</name>
    <dbReference type="NCBI Taxonomy" id="213312"/>
    <lineage>
        <taxon>Bacteria</taxon>
        <taxon>Pseudomonadati</taxon>
        <taxon>Pseudomonadota</taxon>
        <taxon>Betaproteobacteria</taxon>
        <taxon>Burkholderiales</taxon>
        <taxon>Oxalobacteraceae</taxon>
        <taxon>Herbaspirillum</taxon>
    </lineage>
</organism>
<dbReference type="NCBIfam" id="TIGR00778">
    <property type="entry name" value="ahpD_dom"/>
    <property type="match status" value="1"/>
</dbReference>
<evidence type="ECO:0000313" key="3">
    <source>
        <dbReference type="Proteomes" id="UP001629246"/>
    </source>
</evidence>
<dbReference type="InterPro" id="IPR004675">
    <property type="entry name" value="AhpD_core"/>
</dbReference>
<dbReference type="Gene3D" id="1.20.1290.10">
    <property type="entry name" value="AhpD-like"/>
    <property type="match status" value="1"/>
</dbReference>
<dbReference type="PANTHER" id="PTHR34846:SF10">
    <property type="entry name" value="CYTOPLASMIC PROTEIN"/>
    <property type="match status" value="1"/>
</dbReference>
<dbReference type="InterPro" id="IPR029032">
    <property type="entry name" value="AhpD-like"/>
</dbReference>
<protein>
    <submittedName>
        <fullName evidence="2">Carboxymuconolactone decarboxylase family protein</fullName>
    </submittedName>
</protein>
<keyword evidence="3" id="KW-1185">Reference proteome</keyword>
<dbReference type="InterPro" id="IPR003779">
    <property type="entry name" value="CMD-like"/>
</dbReference>
<dbReference type="PANTHER" id="PTHR34846">
    <property type="entry name" value="4-CARBOXYMUCONOLACTONE DECARBOXYLASE FAMILY PROTEIN (AFU_ORTHOLOGUE AFUA_6G11590)"/>
    <property type="match status" value="1"/>
</dbReference>
<name>A0ABW9ACP7_9BURK</name>
<dbReference type="SUPFAM" id="SSF69118">
    <property type="entry name" value="AhpD-like"/>
    <property type="match status" value="1"/>
</dbReference>
<proteinExistence type="predicted"/>